<comment type="caution">
    <text evidence="8">The sequence shown here is derived from an EMBL/GenBank/DDBJ whole genome shotgun (WGS) entry which is preliminary data.</text>
</comment>
<organism evidence="8 9">
    <name type="scientific">Photobacterium aphoticum</name>
    <dbReference type="NCBI Taxonomy" id="754436"/>
    <lineage>
        <taxon>Bacteria</taxon>
        <taxon>Pseudomonadati</taxon>
        <taxon>Pseudomonadota</taxon>
        <taxon>Gammaproteobacteria</taxon>
        <taxon>Vibrionales</taxon>
        <taxon>Vibrionaceae</taxon>
        <taxon>Photobacterium</taxon>
    </lineage>
</organism>
<dbReference type="EMBL" id="BBMN01000035">
    <property type="protein sequence ID" value="GAL08851.1"/>
    <property type="molecule type" value="Genomic_DNA"/>
</dbReference>
<feature type="transmembrane region" description="Helical" evidence="6">
    <location>
        <begin position="126"/>
        <end position="142"/>
    </location>
</feature>
<keyword evidence="4 6" id="KW-1133">Transmembrane helix</keyword>
<dbReference type="AlphaFoldDB" id="A0A090R143"/>
<sequence length="204" mass="21481">MTFTIWLSLLMVCMLGAMSPGPSLAVVAKHSLSGGRLHGVVTSVAHAMGVGVYALMTLLGLALVLKQSPLLFDVITYAGAGYLAYLGVNALRSKGGVAAKLAAGKPSSLWEAARDGAMISLLNPKLALFFLALFSQFVAVGTEFSSRAIIVATPLLVDGLWYTLIAIVLSNPRVLEKLRSKAMLIDRLSGVVLILLAVRVVMQA</sequence>
<evidence type="ECO:0000313" key="8">
    <source>
        <dbReference type="EMBL" id="GAL08851.1"/>
    </source>
</evidence>
<feature type="chain" id="PRO_5001862446" evidence="7">
    <location>
        <begin position="26"/>
        <end position="204"/>
    </location>
</feature>
<keyword evidence="3 6" id="KW-0812">Transmembrane</keyword>
<dbReference type="InterPro" id="IPR001123">
    <property type="entry name" value="LeuE-type"/>
</dbReference>
<gene>
    <name evidence="8" type="ORF">JCM19237_6873</name>
</gene>
<feature type="transmembrane region" description="Helical" evidence="6">
    <location>
        <begin position="148"/>
        <end position="170"/>
    </location>
</feature>
<comment type="subcellular location">
    <subcellularLocation>
        <location evidence="1">Cell membrane</location>
        <topology evidence="1">Multi-pass membrane protein</topology>
    </subcellularLocation>
</comment>
<feature type="signal peptide" evidence="7">
    <location>
        <begin position="1"/>
        <end position="25"/>
    </location>
</feature>
<protein>
    <submittedName>
        <fullName evidence="8">Lysine exporter protein (LYSE/YGGA)</fullName>
    </submittedName>
</protein>
<evidence type="ECO:0000256" key="3">
    <source>
        <dbReference type="ARBA" id="ARBA00022692"/>
    </source>
</evidence>
<evidence type="ECO:0000313" key="9">
    <source>
        <dbReference type="Proteomes" id="UP000029227"/>
    </source>
</evidence>
<evidence type="ECO:0000256" key="4">
    <source>
        <dbReference type="ARBA" id="ARBA00022989"/>
    </source>
</evidence>
<keyword evidence="7" id="KW-0732">Signal</keyword>
<dbReference type="eggNOG" id="COG1280">
    <property type="taxonomic scope" value="Bacteria"/>
</dbReference>
<dbReference type="GO" id="GO:0005886">
    <property type="term" value="C:plasma membrane"/>
    <property type="evidence" value="ECO:0007669"/>
    <property type="project" value="UniProtKB-SubCell"/>
</dbReference>
<dbReference type="GO" id="GO:0015171">
    <property type="term" value="F:amino acid transmembrane transporter activity"/>
    <property type="evidence" value="ECO:0007669"/>
    <property type="project" value="TreeGrafter"/>
</dbReference>
<evidence type="ECO:0000256" key="6">
    <source>
        <dbReference type="SAM" id="Phobius"/>
    </source>
</evidence>
<evidence type="ECO:0000256" key="1">
    <source>
        <dbReference type="ARBA" id="ARBA00004651"/>
    </source>
</evidence>
<dbReference type="PANTHER" id="PTHR30086:SF16">
    <property type="entry name" value="AMINO ACID EFFLUX PERMEASE RHTB FAMILY"/>
    <property type="match status" value="1"/>
</dbReference>
<dbReference type="Pfam" id="PF01810">
    <property type="entry name" value="LysE"/>
    <property type="match status" value="1"/>
</dbReference>
<reference evidence="8 9" key="1">
    <citation type="journal article" date="2014" name="Genome Announc.">
        <title>Draft Genome Sequences of Two Vibrionaceae Species, Vibrio ponticus C121 and Photobacterium aphoticum C119, Isolated as Coral Reef Microbiota.</title>
        <authorList>
            <person name="Al-saari N."/>
            <person name="Meirelles P.M."/>
            <person name="Mino S."/>
            <person name="Suda W."/>
            <person name="Oshima K."/>
            <person name="Hattori M."/>
            <person name="Ohkuma M."/>
            <person name="Thompson F.L."/>
            <person name="Gomez-Gil B."/>
            <person name="Sawabe T."/>
            <person name="Sawabe T."/>
        </authorList>
    </citation>
    <scope>NUCLEOTIDE SEQUENCE [LARGE SCALE GENOMIC DNA]</scope>
    <source>
        <strain evidence="8 9">JCM 19237</strain>
    </source>
</reference>
<feature type="transmembrane region" description="Helical" evidence="6">
    <location>
        <begin position="182"/>
        <end position="202"/>
    </location>
</feature>
<evidence type="ECO:0000256" key="5">
    <source>
        <dbReference type="ARBA" id="ARBA00023136"/>
    </source>
</evidence>
<evidence type="ECO:0000256" key="7">
    <source>
        <dbReference type="SAM" id="SignalP"/>
    </source>
</evidence>
<name>A0A090R143_9GAMM</name>
<evidence type="ECO:0000256" key="2">
    <source>
        <dbReference type="ARBA" id="ARBA00022475"/>
    </source>
</evidence>
<keyword evidence="5 6" id="KW-0472">Membrane</keyword>
<accession>A0A090R143</accession>
<dbReference type="PANTHER" id="PTHR30086">
    <property type="entry name" value="ARGININE EXPORTER PROTEIN ARGO"/>
    <property type="match status" value="1"/>
</dbReference>
<dbReference type="STRING" id="754436.JCM19237_6873"/>
<dbReference type="Proteomes" id="UP000029227">
    <property type="component" value="Unassembled WGS sequence"/>
</dbReference>
<dbReference type="PIRSF" id="PIRSF006324">
    <property type="entry name" value="LeuE"/>
    <property type="match status" value="1"/>
</dbReference>
<proteinExistence type="predicted"/>
<keyword evidence="2" id="KW-1003">Cell membrane</keyword>
<feature type="transmembrane region" description="Helical" evidence="6">
    <location>
        <begin position="44"/>
        <end position="65"/>
    </location>
</feature>